<comment type="caution">
    <text evidence="1">The sequence shown here is derived from an EMBL/GenBank/DDBJ whole genome shotgun (WGS) entry which is preliminary data.</text>
</comment>
<sequence>MITQHSMVHLADLLIKSEEQAEIDPAKTYKLVTVKLWGKGVELRGEFEGIGLTNSQLFVVKEQQFILSKIDARNGAFGLIPASLNNAVVSSDFPTFSLNTLKIIPAYLNWLRHGSE</sequence>
<gene>
    <name evidence="1" type="ORF">KDI_31710</name>
</gene>
<accession>A0A5A5TE56</accession>
<keyword evidence="2" id="KW-1185">Reference proteome</keyword>
<name>A0A5A5TE56_9CHLR</name>
<reference evidence="1 2" key="1">
    <citation type="submission" date="2019-01" db="EMBL/GenBank/DDBJ databases">
        <title>Draft genome sequence of Dictyobacter sp. Uno17.</title>
        <authorList>
            <person name="Wang C.M."/>
            <person name="Zheng Y."/>
            <person name="Sakai Y."/>
            <person name="Abe K."/>
            <person name="Yokota A."/>
            <person name="Yabe S."/>
        </authorList>
    </citation>
    <scope>NUCLEOTIDE SEQUENCE [LARGE SCALE GENOMIC DNA]</scope>
    <source>
        <strain evidence="1 2">Uno17</strain>
    </source>
</reference>
<dbReference type="RefSeq" id="WP_149402538.1">
    <property type="nucleotide sequence ID" value="NZ_BIXY01000047.1"/>
</dbReference>
<dbReference type="EMBL" id="BIXY01000047">
    <property type="protein sequence ID" value="GCF09607.1"/>
    <property type="molecule type" value="Genomic_DNA"/>
</dbReference>
<protein>
    <submittedName>
        <fullName evidence="1">Uncharacterized protein</fullName>
    </submittedName>
</protein>
<proteinExistence type="predicted"/>
<evidence type="ECO:0000313" key="2">
    <source>
        <dbReference type="Proteomes" id="UP000322530"/>
    </source>
</evidence>
<organism evidence="1 2">
    <name type="scientific">Dictyobacter arantiisoli</name>
    <dbReference type="NCBI Taxonomy" id="2014874"/>
    <lineage>
        <taxon>Bacteria</taxon>
        <taxon>Bacillati</taxon>
        <taxon>Chloroflexota</taxon>
        <taxon>Ktedonobacteria</taxon>
        <taxon>Ktedonobacterales</taxon>
        <taxon>Dictyobacteraceae</taxon>
        <taxon>Dictyobacter</taxon>
    </lineage>
</organism>
<dbReference type="OrthoDB" id="9815652at2"/>
<dbReference type="AlphaFoldDB" id="A0A5A5TE56"/>
<dbReference type="Proteomes" id="UP000322530">
    <property type="component" value="Unassembled WGS sequence"/>
</dbReference>
<evidence type="ECO:0000313" key="1">
    <source>
        <dbReference type="EMBL" id="GCF09607.1"/>
    </source>
</evidence>